<dbReference type="AlphaFoldDB" id="A0A0W0GCN0"/>
<reference evidence="1 2" key="1">
    <citation type="submission" date="2015-12" db="EMBL/GenBank/DDBJ databases">
        <title>Draft genome sequence of Moniliophthora roreri, the causal agent of frosty pod rot of cacao.</title>
        <authorList>
            <person name="Aime M.C."/>
            <person name="Diaz-Valderrama J.R."/>
            <person name="Kijpornyongpan T."/>
            <person name="Phillips-Mora W."/>
        </authorList>
    </citation>
    <scope>NUCLEOTIDE SEQUENCE [LARGE SCALE GENOMIC DNA]</scope>
    <source>
        <strain evidence="1 2">MCA 2952</strain>
    </source>
</reference>
<organism evidence="1 2">
    <name type="scientific">Moniliophthora roreri</name>
    <name type="common">Frosty pod rot fungus</name>
    <name type="synonym">Monilia roreri</name>
    <dbReference type="NCBI Taxonomy" id="221103"/>
    <lineage>
        <taxon>Eukaryota</taxon>
        <taxon>Fungi</taxon>
        <taxon>Dikarya</taxon>
        <taxon>Basidiomycota</taxon>
        <taxon>Agaricomycotina</taxon>
        <taxon>Agaricomycetes</taxon>
        <taxon>Agaricomycetidae</taxon>
        <taxon>Agaricales</taxon>
        <taxon>Marasmiineae</taxon>
        <taxon>Marasmiaceae</taxon>
        <taxon>Moniliophthora</taxon>
    </lineage>
</organism>
<accession>A0A0W0GCN0</accession>
<dbReference type="Proteomes" id="UP000054988">
    <property type="component" value="Unassembled WGS sequence"/>
</dbReference>
<name>A0A0W0GCN0_MONRR</name>
<evidence type="ECO:0000313" key="1">
    <source>
        <dbReference type="EMBL" id="KTB46335.1"/>
    </source>
</evidence>
<gene>
    <name evidence="1" type="ORF">WG66_1089</name>
</gene>
<protein>
    <submittedName>
        <fullName evidence="1">Uncharacterized protein</fullName>
    </submittedName>
</protein>
<comment type="caution">
    <text evidence="1">The sequence shown here is derived from an EMBL/GenBank/DDBJ whole genome shotgun (WGS) entry which is preliminary data.</text>
</comment>
<sequence>MDNLSSVVSKLYGFQFYKGFYTT</sequence>
<evidence type="ECO:0000313" key="2">
    <source>
        <dbReference type="Proteomes" id="UP000054988"/>
    </source>
</evidence>
<proteinExistence type="predicted"/>
<dbReference type="EMBL" id="LATX01000406">
    <property type="protein sequence ID" value="KTB46335.1"/>
    <property type="molecule type" value="Genomic_DNA"/>
</dbReference>